<evidence type="ECO:0000313" key="1">
    <source>
        <dbReference type="EMBL" id="GAG75516.1"/>
    </source>
</evidence>
<sequence length="61" mass="6074">GAQGLGFDIEGYIAEHGAIKTLSAAKQLGSLVGIDIMNIDLGSLAGSGGSQQQGGNPYIGR</sequence>
<feature type="non-terminal residue" evidence="1">
    <location>
        <position position="1"/>
    </location>
</feature>
<dbReference type="EMBL" id="BART01015873">
    <property type="protein sequence ID" value="GAG75516.1"/>
    <property type="molecule type" value="Genomic_DNA"/>
</dbReference>
<gene>
    <name evidence="1" type="ORF">S01H4_30703</name>
</gene>
<comment type="caution">
    <text evidence="1">The sequence shown here is derived from an EMBL/GenBank/DDBJ whole genome shotgun (WGS) entry which is preliminary data.</text>
</comment>
<proteinExistence type="predicted"/>
<dbReference type="AlphaFoldDB" id="X1BTR2"/>
<name>X1BTR2_9ZZZZ</name>
<accession>X1BTR2</accession>
<reference evidence="1" key="1">
    <citation type="journal article" date="2014" name="Front. Microbiol.">
        <title>High frequency of phylogenetically diverse reductive dehalogenase-homologous genes in deep subseafloor sedimentary metagenomes.</title>
        <authorList>
            <person name="Kawai M."/>
            <person name="Futagami T."/>
            <person name="Toyoda A."/>
            <person name="Takaki Y."/>
            <person name="Nishi S."/>
            <person name="Hori S."/>
            <person name="Arai W."/>
            <person name="Tsubouchi T."/>
            <person name="Morono Y."/>
            <person name="Uchiyama I."/>
            <person name="Ito T."/>
            <person name="Fujiyama A."/>
            <person name="Inagaki F."/>
            <person name="Takami H."/>
        </authorList>
    </citation>
    <scope>NUCLEOTIDE SEQUENCE</scope>
    <source>
        <strain evidence="1">Expedition CK06-06</strain>
    </source>
</reference>
<protein>
    <submittedName>
        <fullName evidence="1">Uncharacterized protein</fullName>
    </submittedName>
</protein>
<organism evidence="1">
    <name type="scientific">marine sediment metagenome</name>
    <dbReference type="NCBI Taxonomy" id="412755"/>
    <lineage>
        <taxon>unclassified sequences</taxon>
        <taxon>metagenomes</taxon>
        <taxon>ecological metagenomes</taxon>
    </lineage>
</organism>